<dbReference type="CDD" id="cd00170">
    <property type="entry name" value="SEC14"/>
    <property type="match status" value="1"/>
</dbReference>
<proteinExistence type="predicted"/>
<dbReference type="AlphaFoldDB" id="A0A7S0VL36"/>
<sequence>MSLMRRSNSTGHLNSSINGEDLEASARPARVPSLGKRVASASDGGGGEDGDPPALGQELMLGGEEEDGDDPPPPAMTRERSKSLPDVAVFGGRDIRVQTMREALRAKGFSEVDSVFDDSYLKSVMNRTKNGKQRTFEYSLEKLEASLQWRREYGAAQVTYEDVAASLSPQHMVWKGFDASGRPVLYAKPSDMDLSTYSTDNYLKAHVYLLEQGIAMIPKGQTTFVLVADASGMGKKHTDLKLMRQLAGIATTAYPDRLGMLLVGPVNMLVRGIWAVVSRLVSPSVASKIRFVRSPRAAVCAMLRQGEEPPEWLS</sequence>
<name>A0A7S0VL36_9CRYP</name>
<dbReference type="Gene3D" id="3.40.525.10">
    <property type="entry name" value="CRAL-TRIO lipid binding domain"/>
    <property type="match status" value="1"/>
</dbReference>
<dbReference type="InterPro" id="IPR001251">
    <property type="entry name" value="CRAL-TRIO_dom"/>
</dbReference>
<dbReference type="InterPro" id="IPR036865">
    <property type="entry name" value="CRAL-TRIO_dom_sf"/>
</dbReference>
<evidence type="ECO:0000313" key="3">
    <source>
        <dbReference type="EMBL" id="CAD8789779.1"/>
    </source>
</evidence>
<evidence type="ECO:0000259" key="2">
    <source>
        <dbReference type="PROSITE" id="PS50191"/>
    </source>
</evidence>
<dbReference type="Pfam" id="PF00650">
    <property type="entry name" value="CRAL_TRIO"/>
    <property type="match status" value="1"/>
</dbReference>
<protein>
    <recommendedName>
        <fullName evidence="2">CRAL-TRIO domain-containing protein</fullName>
    </recommendedName>
</protein>
<gene>
    <name evidence="3" type="ORF">HTEP1355_LOCUS5868</name>
</gene>
<dbReference type="GO" id="GO:0008526">
    <property type="term" value="F:phosphatidylinositol transfer activity"/>
    <property type="evidence" value="ECO:0007669"/>
    <property type="project" value="TreeGrafter"/>
</dbReference>
<feature type="region of interest" description="Disordered" evidence="1">
    <location>
        <begin position="1"/>
        <end position="84"/>
    </location>
</feature>
<dbReference type="EMBL" id="HBFN01010095">
    <property type="protein sequence ID" value="CAD8789779.1"/>
    <property type="molecule type" value="Transcribed_RNA"/>
</dbReference>
<reference evidence="3" key="1">
    <citation type="submission" date="2021-01" db="EMBL/GenBank/DDBJ databases">
        <authorList>
            <person name="Corre E."/>
            <person name="Pelletier E."/>
            <person name="Niang G."/>
            <person name="Scheremetjew M."/>
            <person name="Finn R."/>
            <person name="Kale V."/>
            <person name="Holt S."/>
            <person name="Cochrane G."/>
            <person name="Meng A."/>
            <person name="Brown T."/>
            <person name="Cohen L."/>
        </authorList>
    </citation>
    <scope>NUCLEOTIDE SEQUENCE</scope>
    <source>
        <strain evidence="3">CCMP443</strain>
    </source>
</reference>
<dbReference type="PROSITE" id="PS50191">
    <property type="entry name" value="CRAL_TRIO"/>
    <property type="match status" value="1"/>
</dbReference>
<accession>A0A7S0VL36</accession>
<dbReference type="PANTHER" id="PTHR45824:SF29">
    <property type="entry name" value="GH16843P"/>
    <property type="match status" value="1"/>
</dbReference>
<dbReference type="SMART" id="SM00516">
    <property type="entry name" value="SEC14"/>
    <property type="match status" value="1"/>
</dbReference>
<feature type="compositionally biased region" description="Polar residues" evidence="1">
    <location>
        <begin position="1"/>
        <end position="18"/>
    </location>
</feature>
<dbReference type="SUPFAM" id="SSF52087">
    <property type="entry name" value="CRAL/TRIO domain"/>
    <property type="match status" value="1"/>
</dbReference>
<organism evidence="3">
    <name type="scientific">Hemiselmis tepida</name>
    <dbReference type="NCBI Taxonomy" id="464990"/>
    <lineage>
        <taxon>Eukaryota</taxon>
        <taxon>Cryptophyceae</taxon>
        <taxon>Cryptomonadales</taxon>
        <taxon>Hemiselmidaceae</taxon>
        <taxon>Hemiselmis</taxon>
    </lineage>
</organism>
<feature type="domain" description="CRAL-TRIO" evidence="2">
    <location>
        <begin position="160"/>
        <end position="314"/>
    </location>
</feature>
<dbReference type="InterPro" id="IPR052578">
    <property type="entry name" value="PI_Transfer_CRAL-TRIO"/>
</dbReference>
<dbReference type="PANTHER" id="PTHR45824">
    <property type="entry name" value="GH16843P"/>
    <property type="match status" value="1"/>
</dbReference>
<evidence type="ECO:0000256" key="1">
    <source>
        <dbReference type="SAM" id="MobiDB-lite"/>
    </source>
</evidence>